<dbReference type="VEuPathDB" id="VectorBase:SSCA003767"/>
<comment type="caution">
    <text evidence="1">The sequence shown here is derived from an EMBL/GenBank/DDBJ whole genome shotgun (WGS) entry which is preliminary data.</text>
</comment>
<gene>
    <name evidence="1" type="ORF">QR98_0049650</name>
</gene>
<dbReference type="AlphaFoldDB" id="A0A132A692"/>
<reference evidence="1 2" key="1">
    <citation type="journal article" date="2015" name="Parasit. Vectors">
        <title>Draft genome of the scabies mite.</title>
        <authorList>
            <person name="Rider S.D.Jr."/>
            <person name="Morgan M.S."/>
            <person name="Arlian L.G."/>
        </authorList>
    </citation>
    <scope>NUCLEOTIDE SEQUENCE [LARGE SCALE GENOMIC DNA]</scope>
    <source>
        <strain evidence="1">Arlian Lab</strain>
    </source>
</reference>
<organism evidence="1 2">
    <name type="scientific">Sarcoptes scabiei</name>
    <name type="common">Itch mite</name>
    <name type="synonym">Acarus scabiei</name>
    <dbReference type="NCBI Taxonomy" id="52283"/>
    <lineage>
        <taxon>Eukaryota</taxon>
        <taxon>Metazoa</taxon>
        <taxon>Ecdysozoa</taxon>
        <taxon>Arthropoda</taxon>
        <taxon>Chelicerata</taxon>
        <taxon>Arachnida</taxon>
        <taxon>Acari</taxon>
        <taxon>Acariformes</taxon>
        <taxon>Sarcoptiformes</taxon>
        <taxon>Astigmata</taxon>
        <taxon>Psoroptidia</taxon>
        <taxon>Sarcoptoidea</taxon>
        <taxon>Sarcoptidae</taxon>
        <taxon>Sarcoptinae</taxon>
        <taxon>Sarcoptes</taxon>
    </lineage>
</organism>
<sequence length="64" mass="7265">MVCMARILARYWDSTQASAHARLQVRVRACFLNVIVRSALHREGGRLRGWPRRGVRGRDVACSA</sequence>
<accession>A0A132A692</accession>
<name>A0A132A692_SARSC</name>
<protein>
    <submittedName>
        <fullName evidence="1">Uncharacterized protein</fullName>
    </submittedName>
</protein>
<evidence type="ECO:0000313" key="2">
    <source>
        <dbReference type="Proteomes" id="UP000616769"/>
    </source>
</evidence>
<dbReference type="EMBL" id="JXLN01010906">
    <property type="protein sequence ID" value="KPM06488.1"/>
    <property type="molecule type" value="Genomic_DNA"/>
</dbReference>
<evidence type="ECO:0000313" key="1">
    <source>
        <dbReference type="EMBL" id="KPM06488.1"/>
    </source>
</evidence>
<proteinExistence type="predicted"/>
<dbReference type="Proteomes" id="UP000616769">
    <property type="component" value="Unassembled WGS sequence"/>
</dbReference>